<evidence type="ECO:0000313" key="5">
    <source>
        <dbReference type="Proteomes" id="UP001152799"/>
    </source>
</evidence>
<dbReference type="PANTHER" id="PTHR18870:SF9">
    <property type="entry name" value="PROTEIN TAG-278-RELATED"/>
    <property type="match status" value="1"/>
</dbReference>
<feature type="region of interest" description="Disordered" evidence="3">
    <location>
        <begin position="257"/>
        <end position="286"/>
    </location>
</feature>
<feature type="region of interest" description="Disordered" evidence="3">
    <location>
        <begin position="1"/>
        <end position="50"/>
    </location>
</feature>
<protein>
    <submittedName>
        <fullName evidence="4">Uncharacterized protein</fullName>
    </submittedName>
</protein>
<proteinExistence type="predicted"/>
<evidence type="ECO:0000256" key="1">
    <source>
        <dbReference type="ARBA" id="ARBA00023054"/>
    </source>
</evidence>
<feature type="compositionally biased region" description="Basic and acidic residues" evidence="3">
    <location>
        <begin position="9"/>
        <end position="28"/>
    </location>
</feature>
<gene>
    <name evidence="4" type="ORF">CEUTPL_LOCUS5738</name>
</gene>
<dbReference type="OrthoDB" id="75801at2759"/>
<feature type="compositionally biased region" description="Polar residues" evidence="3">
    <location>
        <begin position="106"/>
        <end position="140"/>
    </location>
</feature>
<dbReference type="EMBL" id="OU892278">
    <property type="protein sequence ID" value="CAG9765122.1"/>
    <property type="molecule type" value="Genomic_DNA"/>
</dbReference>
<evidence type="ECO:0000256" key="2">
    <source>
        <dbReference type="SAM" id="Coils"/>
    </source>
</evidence>
<feature type="coiled-coil region" evidence="2">
    <location>
        <begin position="723"/>
        <end position="791"/>
    </location>
</feature>
<feature type="region of interest" description="Disordered" evidence="3">
    <location>
        <begin position="1007"/>
        <end position="1054"/>
    </location>
</feature>
<dbReference type="AlphaFoldDB" id="A0A9N9MHT7"/>
<keyword evidence="1 2" id="KW-0175">Coiled coil</keyword>
<sequence>MFSFFRRSKKEDNKKNKDNKETSKEVKPSIEVSKNNDTSNVNSKEDKRNVYKNDFNGGTLCSNIQNGQCSSKNIDKIVDKKDKKTETGSQNTDTIIVNFEDKNNETKNYNNDPGTLSTNSTVGQCSSNDDTKMCKNNQPSAPELAPETEPIIIPLPKNVVNAAKTISSEVATFYEKNNESSEAAKMCDPYVNGLKVPKANERRGSCVKPCGHGTTAILPWIPVQNAAKKQDTSPSGSPVMEVKKTLRYTVSAIKEKEQQEDGKLKNEEKLDVGAGKGIEEQREEEKKNLINQEAKFQSQLNDLSKELSVRDAEATKLRFQMEELQRDVFAKSAGMDRLQTELNTANKESDSIRQKIRYLENELEGYRKRNAELSEEIQTKTNSHKSYEIETQSKISELEGVIRNLRVRIETLENQIKALKEEKEELEEKYVQLQSERDEERQKLAETLTTATKQKQEIEKKWKQDFEKLRTVNILKEQELLDDFEWKLREVQQMCKKKLDDKEKLIETRLQDAYKQAEMRMQEAQKMLGQVEALKSYELEVQQLRDRTSEQDKMLHQMRDQQAQMILAESNLKNETKRLLNLIELEKENLQHIQRIHRQELMDKERKLKDTLNQKRTEIAMYWEEKLLHECSRLKDEMEQIHNEEKYCAMETVRKEKEEEFKKRQAQWEAKMKECLKEIESLKRALDDKDDFYHEELIRVRSNTDKDIMELRRLMDKIDMTHHENYEKLSMRHEEEIEKLTQEHETQLKNVEIEWQSKLLDATSSLEQTKEKLEEEAQQKLQQLVEQHRNELIAQWDNLVHQKSEAVRLVENEYVSKYKTLEEQFYMQQKSHSSREVELLKTIDTLKNEIQSKTSTVDDLQSNVETLEGGVQVLNQEIAEQCKDLAKVKNEADQKMRSLHETVAQLLQEREKEQEAYRFKYMNLQKQSQETIDHLQRKCNCLTKLFEEVRQRYERRESRQEDLTIISDLRQVIAEQEKDLACINEEKRYFQMRLMQLERHFDQNSSIEEEDFEDAETHNKAADSGASGNRNFVALPNQSGPIFIPPTIPEGEDE</sequence>
<name>A0A9N9MHT7_9CUCU</name>
<keyword evidence="5" id="KW-1185">Reference proteome</keyword>
<feature type="coiled-coil region" evidence="2">
    <location>
        <begin position="843"/>
        <end position="986"/>
    </location>
</feature>
<reference evidence="4" key="1">
    <citation type="submission" date="2022-01" db="EMBL/GenBank/DDBJ databases">
        <authorList>
            <person name="King R."/>
        </authorList>
    </citation>
    <scope>NUCLEOTIDE SEQUENCE</scope>
</reference>
<dbReference type="Gene3D" id="1.10.287.1490">
    <property type="match status" value="2"/>
</dbReference>
<organism evidence="4 5">
    <name type="scientific">Ceutorhynchus assimilis</name>
    <name type="common">cabbage seed weevil</name>
    <dbReference type="NCBI Taxonomy" id="467358"/>
    <lineage>
        <taxon>Eukaryota</taxon>
        <taxon>Metazoa</taxon>
        <taxon>Ecdysozoa</taxon>
        <taxon>Arthropoda</taxon>
        <taxon>Hexapoda</taxon>
        <taxon>Insecta</taxon>
        <taxon>Pterygota</taxon>
        <taxon>Neoptera</taxon>
        <taxon>Endopterygota</taxon>
        <taxon>Coleoptera</taxon>
        <taxon>Polyphaga</taxon>
        <taxon>Cucujiformia</taxon>
        <taxon>Curculionidae</taxon>
        <taxon>Ceutorhynchinae</taxon>
        <taxon>Ceutorhynchus</taxon>
    </lineage>
</organism>
<feature type="coiled-coil region" evidence="2">
    <location>
        <begin position="507"/>
        <end position="685"/>
    </location>
</feature>
<feature type="coiled-coil region" evidence="2">
    <location>
        <begin position="335"/>
        <end position="461"/>
    </location>
</feature>
<dbReference type="PANTHER" id="PTHR18870">
    <property type="entry name" value="PROTEIN TAG-278-RELATED"/>
    <property type="match status" value="1"/>
</dbReference>
<evidence type="ECO:0000256" key="3">
    <source>
        <dbReference type="SAM" id="MobiDB-lite"/>
    </source>
</evidence>
<dbReference type="Proteomes" id="UP001152799">
    <property type="component" value="Chromosome 2"/>
</dbReference>
<evidence type="ECO:0000313" key="4">
    <source>
        <dbReference type="EMBL" id="CAG9765122.1"/>
    </source>
</evidence>
<feature type="compositionally biased region" description="Polar residues" evidence="3">
    <location>
        <begin position="1026"/>
        <end position="1040"/>
    </location>
</feature>
<feature type="compositionally biased region" description="Polar residues" evidence="3">
    <location>
        <begin position="32"/>
        <end position="42"/>
    </location>
</feature>
<accession>A0A9N9MHT7</accession>
<feature type="region of interest" description="Disordered" evidence="3">
    <location>
        <begin position="104"/>
        <end position="144"/>
    </location>
</feature>